<keyword evidence="2" id="KW-1185">Reference proteome</keyword>
<dbReference type="SUPFAM" id="SSF50370">
    <property type="entry name" value="Ricin B-like lectins"/>
    <property type="match status" value="2"/>
</dbReference>
<dbReference type="AlphaFoldDB" id="A0ABD1DSK3"/>
<organism evidence="1 2">
    <name type="scientific">Culex pipiens pipiens</name>
    <name type="common">Northern house mosquito</name>
    <dbReference type="NCBI Taxonomy" id="38569"/>
    <lineage>
        <taxon>Eukaryota</taxon>
        <taxon>Metazoa</taxon>
        <taxon>Ecdysozoa</taxon>
        <taxon>Arthropoda</taxon>
        <taxon>Hexapoda</taxon>
        <taxon>Insecta</taxon>
        <taxon>Pterygota</taxon>
        <taxon>Neoptera</taxon>
        <taxon>Endopterygota</taxon>
        <taxon>Diptera</taxon>
        <taxon>Nematocera</taxon>
        <taxon>Culicoidea</taxon>
        <taxon>Culicidae</taxon>
        <taxon>Culicinae</taxon>
        <taxon>Culicini</taxon>
        <taxon>Culex</taxon>
        <taxon>Culex</taxon>
    </lineage>
</organism>
<protein>
    <submittedName>
        <fullName evidence="1">Uncharacterized protein</fullName>
    </submittedName>
</protein>
<proteinExistence type="predicted"/>
<gene>
    <name evidence="1" type="ORF">pipiens_001830</name>
</gene>
<dbReference type="Proteomes" id="UP001562425">
    <property type="component" value="Unassembled WGS sequence"/>
</dbReference>
<reference evidence="1 2" key="1">
    <citation type="submission" date="2024-05" db="EMBL/GenBank/DDBJ databases">
        <title>Culex pipiens pipiens assembly and annotation.</title>
        <authorList>
            <person name="Alout H."/>
            <person name="Durand T."/>
        </authorList>
    </citation>
    <scope>NUCLEOTIDE SEQUENCE [LARGE SCALE GENOMIC DNA]</scope>
    <source>
        <strain evidence="1">HA-2024</strain>
        <tissue evidence="1">Whole body</tissue>
    </source>
</reference>
<dbReference type="EMBL" id="JBEHCU010002561">
    <property type="protein sequence ID" value="KAL1402745.1"/>
    <property type="molecule type" value="Genomic_DNA"/>
</dbReference>
<accession>A0ABD1DSK3</accession>
<evidence type="ECO:0000313" key="1">
    <source>
        <dbReference type="EMBL" id="KAL1402745.1"/>
    </source>
</evidence>
<dbReference type="CDD" id="cd23667">
    <property type="entry name" value="beta-trefoil_Ricin_CqDVP-like"/>
    <property type="match status" value="1"/>
</dbReference>
<name>A0ABD1DSK3_CULPP</name>
<comment type="caution">
    <text evidence="1">The sequence shown here is derived from an EMBL/GenBank/DDBJ whole genome shotgun (WGS) entry which is preliminary data.</text>
</comment>
<evidence type="ECO:0000313" key="2">
    <source>
        <dbReference type="Proteomes" id="UP001562425"/>
    </source>
</evidence>
<dbReference type="InterPro" id="IPR035992">
    <property type="entry name" value="Ricin_B-like_lectins"/>
</dbReference>
<sequence>MISSTKHDADRRHIAYDKKAQQWVITREGDKYRITHGSLKEDLFESQQTFNGNYVFTWVPKSKITDGGATWIISYAGTRGFFHIKNKKFNHCLYTKGVGLWIAAYAGCDGWDYKKHDRDRRHVSLFGVSEKWNLAKKGNEYRFRHRTLNEELFESEQTSNGNYVFTWVPKASVTAGKWDIWPGSKAGQFYIHNTKFQHYLRASPTVSWVGAYKDRTTDGKIVPVALENPKPGCVTIKNYYTNEFLTHSTMKHDSDRRHVALYHGPEQWTLTVSGDHFRLRNVKVDEELFESQQTFNGNYIFTWIPKNSVTAGDYSKHDSDRRHVSLFESSEPWMLTVSGDHYRLRNRVVDEELFESQQHHNGNYIFTWIPKNSVFSGEWDIWGSRAGYFFIKNVKFGHCLSSLFWKRWVGAYPECRMNGKNEWAIIPVKC</sequence>